<dbReference type="RefSeq" id="WP_005604032.1">
    <property type="nucleotide sequence ID" value="NZ_GG663524.1"/>
</dbReference>
<accession>D4S1U9</accession>
<comment type="caution">
    <text evidence="4">The sequence shown here is derived from an EMBL/GenBank/DDBJ whole genome shotgun (WGS) entry which is preliminary data.</text>
</comment>
<organism evidence="4 5">
    <name type="scientific">Eshraghiella crossota DSM 2876</name>
    <dbReference type="NCBI Taxonomy" id="511680"/>
    <lineage>
        <taxon>Bacteria</taxon>
        <taxon>Bacillati</taxon>
        <taxon>Bacillota</taxon>
        <taxon>Clostridia</taxon>
        <taxon>Lachnospirales</taxon>
        <taxon>Lachnospiraceae</taxon>
        <taxon>Eshraghiella</taxon>
    </lineage>
</organism>
<dbReference type="STRING" id="45851.BHV86_08000"/>
<evidence type="ECO:0000313" key="5">
    <source>
        <dbReference type="Proteomes" id="UP000006238"/>
    </source>
</evidence>
<dbReference type="AlphaFoldDB" id="D4S1U9"/>
<evidence type="ECO:0000313" key="4">
    <source>
        <dbReference type="EMBL" id="EFF67847.1"/>
    </source>
</evidence>
<dbReference type="InterPro" id="IPR023753">
    <property type="entry name" value="FAD/NAD-binding_dom"/>
</dbReference>
<keyword evidence="5" id="KW-1185">Reference proteome</keyword>
<dbReference type="SUPFAM" id="SSF51905">
    <property type="entry name" value="FAD/NAD(P)-binding domain"/>
    <property type="match status" value="1"/>
</dbReference>
<dbReference type="PANTHER" id="PTHR48105">
    <property type="entry name" value="THIOREDOXIN REDUCTASE 1-RELATED-RELATED"/>
    <property type="match status" value="1"/>
</dbReference>
<gene>
    <name evidence="4" type="ORF">BUTYVIB_02071</name>
</gene>
<dbReference type="PRINTS" id="PR00469">
    <property type="entry name" value="PNDRDTASEII"/>
</dbReference>
<dbReference type="EMBL" id="ABWN01000035">
    <property type="protein sequence ID" value="EFF67847.1"/>
    <property type="molecule type" value="Genomic_DNA"/>
</dbReference>
<keyword evidence="1" id="KW-0285">Flavoprotein</keyword>
<proteinExistence type="predicted"/>
<dbReference type="Pfam" id="PF07992">
    <property type="entry name" value="Pyr_redox_2"/>
    <property type="match status" value="1"/>
</dbReference>
<evidence type="ECO:0000259" key="3">
    <source>
        <dbReference type="Pfam" id="PF07992"/>
    </source>
</evidence>
<name>D4S1U9_9FIRM</name>
<dbReference type="eggNOG" id="COG0492">
    <property type="taxonomic scope" value="Bacteria"/>
</dbReference>
<protein>
    <submittedName>
        <fullName evidence="4">Putative thioredoxin-disulfide reductase</fullName>
    </submittedName>
</protein>
<feature type="domain" description="FAD/NAD(P)-binding" evidence="3">
    <location>
        <begin position="7"/>
        <end position="298"/>
    </location>
</feature>
<keyword evidence="2" id="KW-0560">Oxidoreductase</keyword>
<sequence>MEMERLYDAVIIGGGPAGLTASLYLARAGYRVLVMEENNFGGQIVITEKVVNYPGIYETSGAELTGIMKKQGTRFGAEYLKAKVLSLCPDKDIKVINTDKGVFYAFSILIATGAHPRMIGFPGEEEYKGKGIAYCATCDGIFFKDKEVFVIGGGYAAAQESVFLTRYASHVTIIMREKEFTCPEKVSAKAKQNEKISILYNTKVLEVRGDEEMIKSITYCNDLTGEKTTFAPDNERFGVFIFAGYEPATEFVRDIIKLNDKDYIVTDCAKKTSIDGVYAAGDVCEKNLRQVVTAVGDGATASTEMERYISEIKKRKL</sequence>
<evidence type="ECO:0000256" key="1">
    <source>
        <dbReference type="ARBA" id="ARBA00022630"/>
    </source>
</evidence>
<dbReference type="Gene3D" id="3.50.50.60">
    <property type="entry name" value="FAD/NAD(P)-binding domain"/>
    <property type="match status" value="2"/>
</dbReference>
<dbReference type="GO" id="GO:0016491">
    <property type="term" value="F:oxidoreductase activity"/>
    <property type="evidence" value="ECO:0007669"/>
    <property type="project" value="UniProtKB-KW"/>
</dbReference>
<reference evidence="4 5" key="1">
    <citation type="submission" date="2010-02" db="EMBL/GenBank/DDBJ databases">
        <authorList>
            <person name="Weinstock G."/>
            <person name="Sodergren E."/>
            <person name="Clifton S."/>
            <person name="Fulton L."/>
            <person name="Fulton B."/>
            <person name="Courtney L."/>
            <person name="Fronick C."/>
            <person name="Harrison M."/>
            <person name="Strong C."/>
            <person name="Farmer C."/>
            <person name="Delahaunty K."/>
            <person name="Markovic C."/>
            <person name="Hall O."/>
            <person name="Minx P."/>
            <person name="Tomlinson C."/>
            <person name="Mitreva M."/>
            <person name="Nelson J."/>
            <person name="Hou S."/>
            <person name="Wollam A."/>
            <person name="Pepin K.H."/>
            <person name="Johnson M."/>
            <person name="Bhonagiri V."/>
            <person name="Zhang X."/>
            <person name="Suruliraj S."/>
            <person name="Warren W."/>
            <person name="Chinwalla A."/>
            <person name="Mardis E.R."/>
            <person name="Wilson R.K."/>
        </authorList>
    </citation>
    <scope>NUCLEOTIDE SEQUENCE [LARGE SCALE GENOMIC DNA]</scope>
    <source>
        <strain evidence="4 5">DSM 2876</strain>
    </source>
</reference>
<dbReference type="HOGENOM" id="CLU_031864_5_3_9"/>
<dbReference type="InterPro" id="IPR036188">
    <property type="entry name" value="FAD/NAD-bd_sf"/>
</dbReference>
<dbReference type="Proteomes" id="UP000006238">
    <property type="component" value="Unassembled WGS sequence"/>
</dbReference>
<evidence type="ECO:0000256" key="2">
    <source>
        <dbReference type="ARBA" id="ARBA00023002"/>
    </source>
</evidence>
<dbReference type="PRINTS" id="PR00368">
    <property type="entry name" value="FADPNR"/>
</dbReference>
<dbReference type="InterPro" id="IPR050097">
    <property type="entry name" value="Ferredoxin-NADP_redctase_2"/>
</dbReference>